<keyword evidence="5 7" id="KW-0472">Membrane</keyword>
<reference evidence="9 10" key="1">
    <citation type="submission" date="2023-08" db="EMBL/GenBank/DDBJ databases">
        <title>Black Yeasts Isolated from many extreme environments.</title>
        <authorList>
            <person name="Coleine C."/>
            <person name="Stajich J.E."/>
            <person name="Selbmann L."/>
        </authorList>
    </citation>
    <scope>NUCLEOTIDE SEQUENCE [LARGE SCALE GENOMIC DNA]</scope>
    <source>
        <strain evidence="9 10">CCFEE 6328</strain>
    </source>
</reference>
<evidence type="ECO:0000256" key="2">
    <source>
        <dbReference type="ARBA" id="ARBA00022448"/>
    </source>
</evidence>
<organism evidence="9 10">
    <name type="scientific">Exophiala sideris</name>
    <dbReference type="NCBI Taxonomy" id="1016849"/>
    <lineage>
        <taxon>Eukaryota</taxon>
        <taxon>Fungi</taxon>
        <taxon>Dikarya</taxon>
        <taxon>Ascomycota</taxon>
        <taxon>Pezizomycotina</taxon>
        <taxon>Eurotiomycetes</taxon>
        <taxon>Chaetothyriomycetidae</taxon>
        <taxon>Chaetothyriales</taxon>
        <taxon>Herpotrichiellaceae</taxon>
        <taxon>Exophiala</taxon>
    </lineage>
</organism>
<evidence type="ECO:0000256" key="5">
    <source>
        <dbReference type="ARBA" id="ARBA00023136"/>
    </source>
</evidence>
<evidence type="ECO:0000256" key="4">
    <source>
        <dbReference type="ARBA" id="ARBA00022989"/>
    </source>
</evidence>
<dbReference type="EMBL" id="JAVRRF010000013">
    <property type="protein sequence ID" value="KAK5058984.1"/>
    <property type="molecule type" value="Genomic_DNA"/>
</dbReference>
<keyword evidence="10" id="KW-1185">Reference proteome</keyword>
<name>A0ABR0JA88_9EURO</name>
<feature type="transmembrane region" description="Helical" evidence="7">
    <location>
        <begin position="204"/>
        <end position="225"/>
    </location>
</feature>
<dbReference type="InterPro" id="IPR036259">
    <property type="entry name" value="MFS_trans_sf"/>
</dbReference>
<comment type="subcellular location">
    <subcellularLocation>
        <location evidence="1">Membrane</location>
        <topology evidence="1">Multi-pass membrane protein</topology>
    </subcellularLocation>
</comment>
<feature type="transmembrane region" description="Helical" evidence="7">
    <location>
        <begin position="463"/>
        <end position="483"/>
    </location>
</feature>
<dbReference type="InterPro" id="IPR011701">
    <property type="entry name" value="MFS"/>
</dbReference>
<dbReference type="PANTHER" id="PTHR43791:SF36">
    <property type="entry name" value="TRANSPORTER, PUTATIVE (AFU_ORTHOLOGUE AFUA_6G08340)-RELATED"/>
    <property type="match status" value="1"/>
</dbReference>
<feature type="transmembrane region" description="Helical" evidence="7">
    <location>
        <begin position="70"/>
        <end position="89"/>
    </location>
</feature>
<evidence type="ECO:0000313" key="9">
    <source>
        <dbReference type="EMBL" id="KAK5058984.1"/>
    </source>
</evidence>
<feature type="domain" description="Major facilitator superfamily (MFS) profile" evidence="8">
    <location>
        <begin position="78"/>
        <end position="520"/>
    </location>
</feature>
<evidence type="ECO:0000313" key="10">
    <source>
        <dbReference type="Proteomes" id="UP001345691"/>
    </source>
</evidence>
<evidence type="ECO:0000259" key="8">
    <source>
        <dbReference type="PROSITE" id="PS50850"/>
    </source>
</evidence>
<keyword evidence="4 7" id="KW-1133">Transmembrane helix</keyword>
<dbReference type="Gene3D" id="1.20.1250.20">
    <property type="entry name" value="MFS general substrate transporter like domains"/>
    <property type="match status" value="2"/>
</dbReference>
<feature type="compositionally biased region" description="Polar residues" evidence="6">
    <location>
        <begin position="1"/>
        <end position="18"/>
    </location>
</feature>
<gene>
    <name evidence="9" type="ORF">LTR69_006271</name>
</gene>
<feature type="transmembrane region" description="Helical" evidence="7">
    <location>
        <begin position="307"/>
        <end position="332"/>
    </location>
</feature>
<feature type="compositionally biased region" description="Basic and acidic residues" evidence="6">
    <location>
        <begin position="19"/>
        <end position="32"/>
    </location>
</feature>
<evidence type="ECO:0000256" key="3">
    <source>
        <dbReference type="ARBA" id="ARBA00022692"/>
    </source>
</evidence>
<dbReference type="PANTHER" id="PTHR43791">
    <property type="entry name" value="PERMEASE-RELATED"/>
    <property type="match status" value="1"/>
</dbReference>
<dbReference type="PROSITE" id="PS50850">
    <property type="entry name" value="MFS"/>
    <property type="match status" value="1"/>
</dbReference>
<keyword evidence="3 7" id="KW-0812">Transmembrane</keyword>
<dbReference type="Proteomes" id="UP001345691">
    <property type="component" value="Unassembled WGS sequence"/>
</dbReference>
<accession>A0ABR0JA88</accession>
<evidence type="ECO:0000256" key="7">
    <source>
        <dbReference type="SAM" id="Phobius"/>
    </source>
</evidence>
<proteinExistence type="predicted"/>
<dbReference type="InterPro" id="IPR020846">
    <property type="entry name" value="MFS_dom"/>
</dbReference>
<sequence length="520" mass="57339">MGSDQLQMANTTFPSETTPTKDHGQESMHVEDSIPPMSKDQDVALNPLEMTRPIPLADLSESDKKMMKRLMWKIDLWILPLVSVIYFLASLDRTDIGNVQVAGMQKAIHATGKQWAQVVSLFYIGYVLSQPIGAIGLRRMTPPVVISVGILCWGACTACLMVTKTWQQAVAVRVFIGAGEGFIHAASGYLSLWYGPRELASRGAIYFSTSTLAGAFNGLVAYGIVKHVGDRPPFSAWQWILLIEGIITLGWGFVVLLLLPPVPERVRWGFTKEEKRLAIIRTWEANNTPNATFNWSEVDVTFKDPMFYCFAALFSACQIALTSLGSFLPAIITSMHYSSVEAQLMTVPVYACAFVLTIAFGFIADRYQKRGICVAISSTFSLLGYVMLIASKKSGVRYAGVCIASAGQYPIPSLTLSWLAFNTRGWTHRVTAGTMVPMIGQAAALAGLQGFDTPPIYLKGNSIALAVVCTMPPVALFISWYYARENRKKETKMHTAETALEREKSLEELGHKHPDFRYGV</sequence>
<feature type="transmembrane region" description="Helical" evidence="7">
    <location>
        <begin position="115"/>
        <end position="137"/>
    </location>
</feature>
<feature type="transmembrane region" description="Helical" evidence="7">
    <location>
        <begin position="237"/>
        <end position="259"/>
    </location>
</feature>
<feature type="transmembrane region" description="Helical" evidence="7">
    <location>
        <begin position="396"/>
        <end position="420"/>
    </location>
</feature>
<feature type="transmembrane region" description="Helical" evidence="7">
    <location>
        <begin position="371"/>
        <end position="390"/>
    </location>
</feature>
<evidence type="ECO:0000256" key="6">
    <source>
        <dbReference type="SAM" id="MobiDB-lite"/>
    </source>
</evidence>
<feature type="region of interest" description="Disordered" evidence="6">
    <location>
        <begin position="1"/>
        <end position="38"/>
    </location>
</feature>
<dbReference type="SUPFAM" id="SSF103473">
    <property type="entry name" value="MFS general substrate transporter"/>
    <property type="match status" value="1"/>
</dbReference>
<feature type="transmembrane region" description="Helical" evidence="7">
    <location>
        <begin position="432"/>
        <end position="451"/>
    </location>
</feature>
<protein>
    <recommendedName>
        <fullName evidence="8">Major facilitator superfamily (MFS) profile domain-containing protein</fullName>
    </recommendedName>
</protein>
<keyword evidence="2" id="KW-0813">Transport</keyword>
<evidence type="ECO:0000256" key="1">
    <source>
        <dbReference type="ARBA" id="ARBA00004141"/>
    </source>
</evidence>
<feature type="transmembrane region" description="Helical" evidence="7">
    <location>
        <begin position="144"/>
        <end position="163"/>
    </location>
</feature>
<dbReference type="Pfam" id="PF07690">
    <property type="entry name" value="MFS_1"/>
    <property type="match status" value="1"/>
</dbReference>
<feature type="transmembrane region" description="Helical" evidence="7">
    <location>
        <begin position="169"/>
        <end position="192"/>
    </location>
</feature>
<comment type="caution">
    <text evidence="9">The sequence shown here is derived from an EMBL/GenBank/DDBJ whole genome shotgun (WGS) entry which is preliminary data.</text>
</comment>
<feature type="transmembrane region" description="Helical" evidence="7">
    <location>
        <begin position="344"/>
        <end position="364"/>
    </location>
</feature>